<evidence type="ECO:0000256" key="5">
    <source>
        <dbReference type="ARBA" id="ARBA00023235"/>
    </source>
</evidence>
<keyword evidence="5 7" id="KW-0413">Isomerase</keyword>
<dbReference type="UniPathway" id="UPA00219"/>
<feature type="binding site" evidence="7">
    <location>
        <begin position="70"/>
        <end position="71"/>
    </location>
    <ligand>
        <name>substrate</name>
    </ligand>
</feature>
<dbReference type="InterPro" id="IPR001920">
    <property type="entry name" value="Asp/Glu_race"/>
</dbReference>
<keyword evidence="3 7" id="KW-0133">Cell shape</keyword>
<dbReference type="GO" id="GO:0008881">
    <property type="term" value="F:glutamate racemase activity"/>
    <property type="evidence" value="ECO:0007669"/>
    <property type="project" value="UniProtKB-UniRule"/>
</dbReference>
<evidence type="ECO:0000256" key="4">
    <source>
        <dbReference type="ARBA" id="ARBA00022984"/>
    </source>
</evidence>
<comment type="similarity">
    <text evidence="7">Belongs to the aspartate/glutamate racemases family.</text>
</comment>
<evidence type="ECO:0000256" key="3">
    <source>
        <dbReference type="ARBA" id="ARBA00022960"/>
    </source>
</evidence>
<name>A0A8J7V2S9_9PROT</name>
<dbReference type="GO" id="GO:0008360">
    <property type="term" value="P:regulation of cell shape"/>
    <property type="evidence" value="ECO:0007669"/>
    <property type="project" value="UniProtKB-KW"/>
</dbReference>
<dbReference type="Proteomes" id="UP000672602">
    <property type="component" value="Unassembled WGS sequence"/>
</dbReference>
<keyword evidence="6 7" id="KW-0961">Cell wall biogenesis/degradation</keyword>
<dbReference type="SUPFAM" id="SSF53681">
    <property type="entry name" value="Aspartate/glutamate racemase"/>
    <property type="match status" value="2"/>
</dbReference>
<gene>
    <name evidence="7" type="primary">murI</name>
    <name evidence="9" type="ORF">KAJ83_03625</name>
</gene>
<dbReference type="InterPro" id="IPR015942">
    <property type="entry name" value="Asp/Glu/hydantoin_racemase"/>
</dbReference>
<feature type="binding site" evidence="7">
    <location>
        <begin position="38"/>
        <end position="39"/>
    </location>
    <ligand>
        <name>substrate</name>
    </ligand>
</feature>
<dbReference type="GO" id="GO:0009252">
    <property type="term" value="P:peptidoglycan biosynthetic process"/>
    <property type="evidence" value="ECO:0007669"/>
    <property type="project" value="UniProtKB-UniRule"/>
</dbReference>
<feature type="binding site" evidence="7">
    <location>
        <begin position="203"/>
        <end position="204"/>
    </location>
    <ligand>
        <name>substrate</name>
    </ligand>
</feature>
<dbReference type="InterPro" id="IPR018187">
    <property type="entry name" value="Asp/Glu_racemase_AS_1"/>
</dbReference>
<dbReference type="InterPro" id="IPR004391">
    <property type="entry name" value="Glu_race"/>
</dbReference>
<comment type="function">
    <text evidence="7">Provides the (R)-glutamate required for cell wall biosynthesis.</text>
</comment>
<proteinExistence type="inferred from homology"/>
<dbReference type="PANTHER" id="PTHR21198">
    <property type="entry name" value="GLUTAMATE RACEMASE"/>
    <property type="match status" value="1"/>
</dbReference>
<comment type="catalytic activity">
    <reaction evidence="1 7">
        <text>L-glutamate = D-glutamate</text>
        <dbReference type="Rhea" id="RHEA:12813"/>
        <dbReference type="ChEBI" id="CHEBI:29985"/>
        <dbReference type="ChEBI" id="CHEBI:29986"/>
        <dbReference type="EC" id="5.1.1.3"/>
    </reaction>
</comment>
<dbReference type="RefSeq" id="WP_210680630.1">
    <property type="nucleotide sequence ID" value="NZ_JAGMWN010000001.1"/>
</dbReference>
<feature type="binding site" evidence="7">
    <location>
        <begin position="6"/>
        <end position="7"/>
    </location>
    <ligand>
        <name>substrate</name>
    </ligand>
</feature>
<dbReference type="InterPro" id="IPR033134">
    <property type="entry name" value="Asp/Glu_racemase_AS_2"/>
</dbReference>
<accession>A0A8J7V2S9</accession>
<dbReference type="EC" id="5.1.1.3" evidence="2 7"/>
<dbReference type="PROSITE" id="PS00923">
    <property type="entry name" value="ASP_GLU_RACEMASE_1"/>
    <property type="match status" value="1"/>
</dbReference>
<dbReference type="HAMAP" id="MF_00258">
    <property type="entry name" value="Glu_racemase"/>
    <property type="match status" value="1"/>
</dbReference>
<evidence type="ECO:0000256" key="2">
    <source>
        <dbReference type="ARBA" id="ARBA00013090"/>
    </source>
</evidence>
<organism evidence="9 10">
    <name type="scientific">Marivibrio halodurans</name>
    <dbReference type="NCBI Taxonomy" id="2039722"/>
    <lineage>
        <taxon>Bacteria</taxon>
        <taxon>Pseudomonadati</taxon>
        <taxon>Pseudomonadota</taxon>
        <taxon>Alphaproteobacteria</taxon>
        <taxon>Rhodospirillales</taxon>
        <taxon>Rhodospirillaceae</taxon>
        <taxon>Marivibrio</taxon>
    </lineage>
</organism>
<evidence type="ECO:0000313" key="10">
    <source>
        <dbReference type="Proteomes" id="UP000672602"/>
    </source>
</evidence>
<evidence type="ECO:0000256" key="7">
    <source>
        <dbReference type="HAMAP-Rule" id="MF_00258"/>
    </source>
</evidence>
<dbReference type="EMBL" id="JAGMWN010000001">
    <property type="protein sequence ID" value="MBP5856084.1"/>
    <property type="molecule type" value="Genomic_DNA"/>
</dbReference>
<dbReference type="Gene3D" id="3.40.50.1860">
    <property type="match status" value="2"/>
</dbReference>
<feature type="active site" description="Proton donor/acceptor" evidence="7">
    <location>
        <position position="202"/>
    </location>
</feature>
<dbReference type="PANTHER" id="PTHR21198:SF2">
    <property type="entry name" value="GLUTAMATE RACEMASE"/>
    <property type="match status" value="1"/>
</dbReference>
<dbReference type="AlphaFoldDB" id="A0A8J7V2S9"/>
<keyword evidence="4 7" id="KW-0573">Peptidoglycan synthesis</keyword>
<evidence type="ECO:0000256" key="1">
    <source>
        <dbReference type="ARBA" id="ARBA00001602"/>
    </source>
</evidence>
<comment type="caution">
    <text evidence="9">The sequence shown here is derived from an EMBL/GenBank/DDBJ whole genome shotgun (WGS) entry which is preliminary data.</text>
</comment>
<reference evidence="9" key="1">
    <citation type="submission" date="2021-04" db="EMBL/GenBank/DDBJ databases">
        <authorList>
            <person name="Zhang D.-C."/>
        </authorList>
    </citation>
    <scope>NUCLEOTIDE SEQUENCE</scope>
    <source>
        <strain evidence="9">CGMCC 1.15697</strain>
    </source>
</reference>
<feature type="active site" description="Proton donor/acceptor" evidence="7">
    <location>
        <position position="69"/>
    </location>
</feature>
<comment type="pathway">
    <text evidence="7">Cell wall biogenesis; peptidoglycan biosynthesis.</text>
</comment>
<dbReference type="GO" id="GO:0071555">
    <property type="term" value="P:cell wall organization"/>
    <property type="evidence" value="ECO:0007669"/>
    <property type="project" value="UniProtKB-KW"/>
</dbReference>
<evidence type="ECO:0000256" key="6">
    <source>
        <dbReference type="ARBA" id="ARBA00023316"/>
    </source>
</evidence>
<keyword evidence="10" id="KW-1185">Reference proteome</keyword>
<sequence length="308" mass="33681">MIGVFDSGIGGLTVLRALVARLPEERFLYFGDHAYAPYGKRPADEIYMLTRRGVDRLFRAGCGLVVLACNTASAVALRRLQQEWLPAHWPDRNILGVFVPAIESLSGTNWTAPGVSRYSADRPARTVAVFATRTTIDSDAFGRELRRRARHLHVLQQACPRLAQAIEEGWDESDLDRGIARYVGSLMSKAGGKRVDLVLLGCTHFPLVQPIFARHLPHDVRFVDQAELCAQGLADYLVRHKRFARATEEAPGVHLTTSGDPEGISGNAARFYGEPVTFTHISAPPPGNAPSPARSSGTEEASAAERSE</sequence>
<dbReference type="PROSITE" id="PS00924">
    <property type="entry name" value="ASP_GLU_RACEMASE_2"/>
    <property type="match status" value="1"/>
</dbReference>
<evidence type="ECO:0000256" key="8">
    <source>
        <dbReference type="SAM" id="MobiDB-lite"/>
    </source>
</evidence>
<dbReference type="Pfam" id="PF01177">
    <property type="entry name" value="Asp_Glu_race"/>
    <property type="match status" value="1"/>
</dbReference>
<protein>
    <recommendedName>
        <fullName evidence="2 7">Glutamate racemase</fullName>
        <ecNumber evidence="2 7">5.1.1.3</ecNumber>
    </recommendedName>
</protein>
<feature type="region of interest" description="Disordered" evidence="8">
    <location>
        <begin position="279"/>
        <end position="308"/>
    </location>
</feature>
<evidence type="ECO:0000313" key="9">
    <source>
        <dbReference type="EMBL" id="MBP5856084.1"/>
    </source>
</evidence>